<dbReference type="EMBL" id="JACRTI010000001">
    <property type="protein sequence ID" value="MBC8600170.1"/>
    <property type="molecule type" value="Genomic_DNA"/>
</dbReference>
<comment type="pathway">
    <text evidence="1 9">Cofactor biosynthesis; thiamine diphosphate biosynthesis; thiamine phosphate from 4-amino-2-methyl-5-diphosphomethylpyrimidine and 4-methyl-5-(2-phosphoethyl)-thiazole: step 1/1.</text>
</comment>
<comment type="catalytic activity">
    <reaction evidence="6 9">
        <text>4-methyl-5-(2-phosphooxyethyl)-thiazole + 4-amino-2-methyl-5-(diphosphooxymethyl)pyrimidine + H(+) = thiamine phosphate + diphosphate</text>
        <dbReference type="Rhea" id="RHEA:22328"/>
        <dbReference type="ChEBI" id="CHEBI:15378"/>
        <dbReference type="ChEBI" id="CHEBI:33019"/>
        <dbReference type="ChEBI" id="CHEBI:37575"/>
        <dbReference type="ChEBI" id="CHEBI:57841"/>
        <dbReference type="ChEBI" id="CHEBI:58296"/>
        <dbReference type="EC" id="2.5.1.3"/>
    </reaction>
</comment>
<reference evidence="12 13" key="1">
    <citation type="submission" date="2018-07" db="EMBL/GenBank/DDBJ databases">
        <title>Parabacteroides acidifaciens nov. sp., isolated from human feces.</title>
        <authorList>
            <person name="Wang Y.J."/>
        </authorList>
    </citation>
    <scope>NUCLEOTIDE SEQUENCE [LARGE SCALE GENOMIC DNA]</scope>
    <source>
        <strain evidence="12 13">426-9</strain>
    </source>
</reference>
<evidence type="ECO:0000256" key="2">
    <source>
        <dbReference type="ARBA" id="ARBA00022679"/>
    </source>
</evidence>
<evidence type="ECO:0000313" key="11">
    <source>
        <dbReference type="EMBL" id="MBC8600170.1"/>
    </source>
</evidence>
<evidence type="ECO:0000256" key="9">
    <source>
        <dbReference type="HAMAP-Rule" id="MF_00097"/>
    </source>
</evidence>
<evidence type="ECO:0000313" key="13">
    <source>
        <dbReference type="Proteomes" id="UP000256321"/>
    </source>
</evidence>
<comment type="catalytic activity">
    <reaction evidence="7 9">
        <text>2-(2-carboxy-4-methylthiazol-5-yl)ethyl phosphate + 4-amino-2-methyl-5-(diphosphooxymethyl)pyrimidine + 2 H(+) = thiamine phosphate + CO2 + diphosphate</text>
        <dbReference type="Rhea" id="RHEA:47848"/>
        <dbReference type="ChEBI" id="CHEBI:15378"/>
        <dbReference type="ChEBI" id="CHEBI:16526"/>
        <dbReference type="ChEBI" id="CHEBI:33019"/>
        <dbReference type="ChEBI" id="CHEBI:37575"/>
        <dbReference type="ChEBI" id="CHEBI:57841"/>
        <dbReference type="ChEBI" id="CHEBI:62890"/>
        <dbReference type="EC" id="2.5.1.3"/>
    </reaction>
</comment>
<dbReference type="NCBIfam" id="NF000736">
    <property type="entry name" value="PRK00043.2-3"/>
    <property type="match status" value="1"/>
</dbReference>
<dbReference type="Pfam" id="PF02581">
    <property type="entry name" value="TMP-TENI"/>
    <property type="match status" value="1"/>
</dbReference>
<dbReference type="UniPathway" id="UPA00060">
    <property type="reaction ID" value="UER00141"/>
</dbReference>
<dbReference type="PANTHER" id="PTHR20857">
    <property type="entry name" value="THIAMINE-PHOSPHATE PYROPHOSPHORYLASE"/>
    <property type="match status" value="1"/>
</dbReference>
<comment type="caution">
    <text evidence="12">The sequence shown here is derived from an EMBL/GenBank/DDBJ whole genome shotgun (WGS) entry which is preliminary data.</text>
</comment>
<evidence type="ECO:0000256" key="6">
    <source>
        <dbReference type="ARBA" id="ARBA00047334"/>
    </source>
</evidence>
<dbReference type="InterPro" id="IPR034291">
    <property type="entry name" value="TMP_synthase"/>
</dbReference>
<comment type="cofactor">
    <cofactor evidence="9">
        <name>Mg(2+)</name>
        <dbReference type="ChEBI" id="CHEBI:18420"/>
    </cofactor>
    <text evidence="9">Binds 1 Mg(2+) ion per subunit.</text>
</comment>
<dbReference type="GO" id="GO:0009228">
    <property type="term" value="P:thiamine biosynthetic process"/>
    <property type="evidence" value="ECO:0007669"/>
    <property type="project" value="UniProtKB-KW"/>
</dbReference>
<gene>
    <name evidence="9" type="primary">thiE</name>
    <name evidence="12" type="ORF">DWU89_00365</name>
    <name evidence="11" type="ORF">H8784_00360</name>
</gene>
<dbReference type="GO" id="GO:0009229">
    <property type="term" value="P:thiamine diphosphate biosynthetic process"/>
    <property type="evidence" value="ECO:0007669"/>
    <property type="project" value="UniProtKB-UniRule"/>
</dbReference>
<protein>
    <recommendedName>
        <fullName evidence="9">Thiamine-phosphate synthase</fullName>
        <shortName evidence="9">TP synthase</shortName>
        <shortName evidence="9">TPS</shortName>
        <ecNumber evidence="9">2.5.1.3</ecNumber>
    </recommendedName>
    <alternativeName>
        <fullName evidence="9">Thiamine-phosphate pyrophosphorylase</fullName>
        <shortName evidence="9">TMP pyrophosphorylase</shortName>
        <shortName evidence="9">TMP-PPase</shortName>
    </alternativeName>
</protein>
<feature type="binding site" evidence="9">
    <location>
        <position position="191"/>
    </location>
    <ligand>
        <name>2-[(2R,5Z)-2-carboxy-4-methylthiazol-5(2H)-ylidene]ethyl phosphate</name>
        <dbReference type="ChEBI" id="CHEBI:62899"/>
    </ligand>
</feature>
<dbReference type="InterPro" id="IPR013785">
    <property type="entry name" value="Aldolase_TIM"/>
</dbReference>
<comment type="similarity">
    <text evidence="9">Belongs to the thiamine-phosphate synthase family.</text>
</comment>
<feature type="binding site" evidence="9">
    <location>
        <begin position="155"/>
        <end position="157"/>
    </location>
    <ligand>
        <name>2-[(2R,5Z)-2-carboxy-4-methylthiazol-5(2H)-ylidene]ethyl phosphate</name>
        <dbReference type="ChEBI" id="CHEBI:62899"/>
    </ligand>
</feature>
<dbReference type="SUPFAM" id="SSF51391">
    <property type="entry name" value="Thiamin phosphate synthase"/>
    <property type="match status" value="1"/>
</dbReference>
<dbReference type="InterPro" id="IPR036206">
    <property type="entry name" value="ThiamineP_synth_sf"/>
</dbReference>
<accession>A0A3D8HKC3</accession>
<comment type="caution">
    <text evidence="9">Lacks conserved residue(s) required for the propagation of feature annotation.</text>
</comment>
<dbReference type="EC" id="2.5.1.3" evidence="9"/>
<dbReference type="GO" id="GO:0004789">
    <property type="term" value="F:thiamine-phosphate diphosphorylase activity"/>
    <property type="evidence" value="ECO:0007669"/>
    <property type="project" value="UniProtKB-UniRule"/>
</dbReference>
<evidence type="ECO:0000259" key="10">
    <source>
        <dbReference type="Pfam" id="PF02581"/>
    </source>
</evidence>
<dbReference type="CDD" id="cd00564">
    <property type="entry name" value="TMP_TenI"/>
    <property type="match status" value="1"/>
</dbReference>
<dbReference type="HAMAP" id="MF_00097">
    <property type="entry name" value="TMP_synthase"/>
    <property type="match status" value="1"/>
</dbReference>
<feature type="binding site" evidence="9">
    <location>
        <position position="158"/>
    </location>
    <ligand>
        <name>4-amino-2-methyl-5-(diphosphooxymethyl)pyrimidine</name>
        <dbReference type="ChEBI" id="CHEBI:57841"/>
    </ligand>
</feature>
<comment type="catalytic activity">
    <reaction evidence="8 9">
        <text>2-[(2R,5Z)-2-carboxy-4-methylthiazol-5(2H)-ylidene]ethyl phosphate + 4-amino-2-methyl-5-(diphosphooxymethyl)pyrimidine + 2 H(+) = thiamine phosphate + CO2 + diphosphate</text>
        <dbReference type="Rhea" id="RHEA:47844"/>
        <dbReference type="ChEBI" id="CHEBI:15378"/>
        <dbReference type="ChEBI" id="CHEBI:16526"/>
        <dbReference type="ChEBI" id="CHEBI:33019"/>
        <dbReference type="ChEBI" id="CHEBI:37575"/>
        <dbReference type="ChEBI" id="CHEBI:57841"/>
        <dbReference type="ChEBI" id="CHEBI:62899"/>
        <dbReference type="EC" id="2.5.1.3"/>
    </reaction>
</comment>
<feature type="binding site" evidence="9">
    <location>
        <position position="105"/>
    </location>
    <ligand>
        <name>Mg(2+)</name>
        <dbReference type="ChEBI" id="CHEBI:18420"/>
    </ligand>
</feature>
<feature type="domain" description="Thiamine phosphate synthase/TenI" evidence="10">
    <location>
        <begin position="25"/>
        <end position="214"/>
    </location>
</feature>
<dbReference type="Proteomes" id="UP000629596">
    <property type="component" value="Unassembled WGS sequence"/>
</dbReference>
<keyword evidence="4 9" id="KW-0460">Magnesium</keyword>
<evidence type="ECO:0000256" key="8">
    <source>
        <dbReference type="ARBA" id="ARBA00047883"/>
    </source>
</evidence>
<dbReference type="InterPro" id="IPR022998">
    <property type="entry name" value="ThiamineP_synth_TenI"/>
</dbReference>
<evidence type="ECO:0000256" key="1">
    <source>
        <dbReference type="ARBA" id="ARBA00005165"/>
    </source>
</evidence>
<dbReference type="RefSeq" id="WP_115497714.1">
    <property type="nucleotide sequence ID" value="NZ_JACRTI010000001.1"/>
</dbReference>
<proteinExistence type="inferred from homology"/>
<keyword evidence="3 9" id="KW-0479">Metal-binding</keyword>
<keyword evidence="14" id="KW-1185">Reference proteome</keyword>
<dbReference type="Proteomes" id="UP000256321">
    <property type="component" value="Unassembled WGS sequence"/>
</dbReference>
<feature type="binding site" evidence="9">
    <location>
        <begin position="53"/>
        <end position="57"/>
    </location>
    <ligand>
        <name>4-amino-2-methyl-5-(diphosphooxymethyl)pyrimidine</name>
        <dbReference type="ChEBI" id="CHEBI:57841"/>
    </ligand>
</feature>
<sequence length="245" mass="27527">MELDNYLESCAGRGRYACFTGQNRLMFITHRTNKYTELDEIKMVIKGGCNWVQLRMKDNLNLEVAKEVSHFTLFKGGLDCVCCLDDNLEMAIKAGIHCVHLGKNDMPVSEAWRIIIEKGLDDLFLVGATANTFEDILKADREGASYIGLGPYRFTETKKNLSPVLGLEGYQKIMEQYREAGLEIPIFAIGGIQFEDIAPLMETGIEGIAVSGAIINADDPVEETRRFIREINKHKPDPCRNDSEI</sequence>
<organism evidence="12 13">
    <name type="scientific">Parabacteroides acidifaciens</name>
    <dbReference type="NCBI Taxonomy" id="2290935"/>
    <lineage>
        <taxon>Bacteria</taxon>
        <taxon>Pseudomonadati</taxon>
        <taxon>Bacteroidota</taxon>
        <taxon>Bacteroidia</taxon>
        <taxon>Bacteroidales</taxon>
        <taxon>Tannerellaceae</taxon>
        <taxon>Parabacteroides</taxon>
    </lineage>
</organism>
<evidence type="ECO:0000256" key="3">
    <source>
        <dbReference type="ARBA" id="ARBA00022723"/>
    </source>
</evidence>
<reference evidence="11 14" key="2">
    <citation type="submission" date="2020-08" db="EMBL/GenBank/DDBJ databases">
        <title>Genome public.</title>
        <authorList>
            <person name="Liu C."/>
            <person name="Sun Q."/>
        </authorList>
    </citation>
    <scope>NUCLEOTIDE SEQUENCE [LARGE SCALE GENOMIC DNA]</scope>
    <source>
        <strain evidence="11 14">426_9</strain>
    </source>
</reference>
<feature type="binding site" evidence="9">
    <location>
        <position position="85"/>
    </location>
    <ligand>
        <name>4-amino-2-methyl-5-(diphosphooxymethyl)pyrimidine</name>
        <dbReference type="ChEBI" id="CHEBI:57841"/>
    </ligand>
</feature>
<keyword evidence="2 9" id="KW-0808">Transferase</keyword>
<keyword evidence="5 9" id="KW-0784">Thiamine biosynthesis</keyword>
<dbReference type="GO" id="GO:0000287">
    <property type="term" value="F:magnesium ion binding"/>
    <property type="evidence" value="ECO:0007669"/>
    <property type="project" value="UniProtKB-UniRule"/>
</dbReference>
<feature type="binding site" evidence="9">
    <location>
        <position position="129"/>
    </location>
    <ligand>
        <name>4-amino-2-methyl-5-(diphosphooxymethyl)pyrimidine</name>
        <dbReference type="ChEBI" id="CHEBI:57841"/>
    </ligand>
</feature>
<dbReference type="EMBL" id="QREV01000001">
    <property type="protein sequence ID" value="RDU51120.1"/>
    <property type="molecule type" value="Genomic_DNA"/>
</dbReference>
<comment type="function">
    <text evidence="9">Condenses 4-methyl-5-(beta-hydroxyethyl)thiazole monophosphate (THZ-P) and 2-methyl-4-amino-5-hydroxymethyl pyrimidine pyrophosphate (HMP-PP) to form thiamine monophosphate (TMP).</text>
</comment>
<evidence type="ECO:0000256" key="7">
    <source>
        <dbReference type="ARBA" id="ARBA00047851"/>
    </source>
</evidence>
<evidence type="ECO:0000256" key="4">
    <source>
        <dbReference type="ARBA" id="ARBA00022842"/>
    </source>
</evidence>
<dbReference type="PANTHER" id="PTHR20857:SF15">
    <property type="entry name" value="THIAMINE-PHOSPHATE SYNTHASE"/>
    <property type="match status" value="1"/>
</dbReference>
<evidence type="ECO:0000256" key="5">
    <source>
        <dbReference type="ARBA" id="ARBA00022977"/>
    </source>
</evidence>
<evidence type="ECO:0000313" key="14">
    <source>
        <dbReference type="Proteomes" id="UP000629596"/>
    </source>
</evidence>
<name>A0A3D8HKC3_9BACT</name>
<dbReference type="AlphaFoldDB" id="A0A3D8HKC3"/>
<feature type="binding site" evidence="9">
    <location>
        <position position="86"/>
    </location>
    <ligand>
        <name>Mg(2+)</name>
        <dbReference type="ChEBI" id="CHEBI:18420"/>
    </ligand>
</feature>
<dbReference type="GO" id="GO:0005737">
    <property type="term" value="C:cytoplasm"/>
    <property type="evidence" value="ECO:0007669"/>
    <property type="project" value="TreeGrafter"/>
</dbReference>
<evidence type="ECO:0000313" key="12">
    <source>
        <dbReference type="EMBL" id="RDU51120.1"/>
    </source>
</evidence>
<dbReference type="Gene3D" id="3.20.20.70">
    <property type="entry name" value="Aldolase class I"/>
    <property type="match status" value="1"/>
</dbReference>